<feature type="non-terminal residue" evidence="3">
    <location>
        <position position="505"/>
    </location>
</feature>
<feature type="transmembrane region" description="Helical" evidence="1">
    <location>
        <begin position="221"/>
        <end position="239"/>
    </location>
</feature>
<gene>
    <name evidence="3" type="ORF">SERLADRAFT_478599</name>
</gene>
<dbReference type="OrthoDB" id="2274698at2759"/>
<evidence type="ECO:0000256" key="1">
    <source>
        <dbReference type="SAM" id="Phobius"/>
    </source>
</evidence>
<dbReference type="KEGG" id="sla:SERLADRAFT_478599"/>
<sequence>MAQQAESSLHRASIGIDMSAKDRREKREDTQTQHTKAFLDFLPPWVLLNLRNPKSWKLFLRSWVGSWAALILFLPDKSLGVLGNTAFFTLLSSIFLPAYLPIQMFFILVSTLVIGIMLGWGIGAAAMRAALASRSQVLLMSTLEKVQSRYVTDPIPQMLPREQSLFFSAAGLADPEALFTADIFQGMFLDVRSSIVFGCFLGLGTFIFALVRAYAPGLTMMSVFGTIALDIYCTFGPLFPTGEYNILNSLLTSVASYVAIAVVVSVLIFPETSNHSCLSGICAQLDKLQGLLEIQSDVLNSTPEDLSPDKALLKRILALRAAVIGGQQQLTAKSKYISSEVSWGKWSGDDVKGLEEPLLAIMVRIAGLQNFARLMGKPQLPPCPESNHPNQDSITTSSVSVTREIEQPQGVNDTYLLRHLAQQNRLAEANHTLEIQHMLPLLRDSTSDLREACAHGLVSVKETLDFINKYRWHRNPNLDGACSKSLDDAIERLSAVLSEFKDSKR</sequence>
<feature type="domain" description="Putative ER transporter 6TM N-terminal" evidence="2">
    <location>
        <begin position="41"/>
        <end position="504"/>
    </location>
</feature>
<name>F8PA08_SERL9</name>
<dbReference type="RefSeq" id="XP_007323441.1">
    <property type="nucleotide sequence ID" value="XM_007323379.1"/>
</dbReference>
<organism>
    <name type="scientific">Serpula lacrymans var. lacrymans (strain S7.9)</name>
    <name type="common">Dry rot fungus</name>
    <dbReference type="NCBI Taxonomy" id="578457"/>
    <lineage>
        <taxon>Eukaryota</taxon>
        <taxon>Fungi</taxon>
        <taxon>Dikarya</taxon>
        <taxon>Basidiomycota</taxon>
        <taxon>Agaricomycotina</taxon>
        <taxon>Agaricomycetes</taxon>
        <taxon>Agaricomycetidae</taxon>
        <taxon>Boletales</taxon>
        <taxon>Coniophorineae</taxon>
        <taxon>Serpulaceae</taxon>
        <taxon>Serpula</taxon>
    </lineage>
</organism>
<dbReference type="PANTHER" id="PTHR37994:SF3">
    <property type="entry name" value="ER TRANSPORTER 6TM N-TERMINAL DOMAIN-CONTAINING PROTEIN"/>
    <property type="match status" value="1"/>
</dbReference>
<feature type="transmembrane region" description="Helical" evidence="1">
    <location>
        <begin position="195"/>
        <end position="215"/>
    </location>
</feature>
<evidence type="ECO:0000313" key="3">
    <source>
        <dbReference type="EMBL" id="EGO20006.1"/>
    </source>
</evidence>
<dbReference type="HOGENOM" id="CLU_540343_0_0_1"/>
<feature type="transmembrane region" description="Helical" evidence="1">
    <location>
        <begin position="81"/>
        <end position="100"/>
    </location>
</feature>
<dbReference type="GeneID" id="18821202"/>
<dbReference type="EMBL" id="GL945442">
    <property type="protein sequence ID" value="EGO20006.1"/>
    <property type="molecule type" value="Genomic_DNA"/>
</dbReference>
<dbReference type="PANTHER" id="PTHR37994">
    <property type="entry name" value="ARAE_2_N DOMAIN-CONTAINING PROTEIN-RELATED"/>
    <property type="match status" value="1"/>
</dbReference>
<feature type="transmembrane region" description="Helical" evidence="1">
    <location>
        <begin position="106"/>
        <end position="131"/>
    </location>
</feature>
<keyword evidence="1" id="KW-1133">Transmembrane helix</keyword>
<feature type="transmembrane region" description="Helical" evidence="1">
    <location>
        <begin position="246"/>
        <end position="269"/>
    </location>
</feature>
<proteinExistence type="predicted"/>
<keyword evidence="1" id="KW-0812">Transmembrane</keyword>
<protein>
    <recommendedName>
        <fullName evidence="2">Putative ER transporter 6TM N-terminal domain-containing protein</fullName>
    </recommendedName>
</protein>
<evidence type="ECO:0000259" key="2">
    <source>
        <dbReference type="Pfam" id="PF10337"/>
    </source>
</evidence>
<dbReference type="AlphaFoldDB" id="F8PA08"/>
<dbReference type="Pfam" id="PF10337">
    <property type="entry name" value="ArAE_2_N"/>
    <property type="match status" value="1"/>
</dbReference>
<keyword evidence="1" id="KW-0472">Membrane</keyword>
<dbReference type="InterPro" id="IPR018823">
    <property type="entry name" value="ArAE_2_N"/>
</dbReference>
<accession>F8PA08</accession>
<dbReference type="Proteomes" id="UP000008064">
    <property type="component" value="Unassembled WGS sequence"/>
</dbReference>
<reference evidence="3" key="1">
    <citation type="submission" date="2011-04" db="EMBL/GenBank/DDBJ databases">
        <title>Evolution of plant cell wall degrading machinery underlies the functional diversity of forest fungi.</title>
        <authorList>
            <consortium name="US DOE Joint Genome Institute (JGI-PGF)"/>
            <person name="Eastwood D.C."/>
            <person name="Floudas D."/>
            <person name="Binder M."/>
            <person name="Majcherczyk A."/>
            <person name="Schneider P."/>
            <person name="Aerts A."/>
            <person name="Asiegbu F.O."/>
            <person name="Baker S.E."/>
            <person name="Barry K."/>
            <person name="Bendiksby M."/>
            <person name="Blumentritt M."/>
            <person name="Coutinho P.M."/>
            <person name="Cullen D."/>
            <person name="Cullen D."/>
            <person name="Gathman A."/>
            <person name="Goodell B."/>
            <person name="Henrissat B."/>
            <person name="Ihrmark K."/>
            <person name="Kauserud H."/>
            <person name="Kohler A."/>
            <person name="LaButti K."/>
            <person name="Lapidus A."/>
            <person name="Lavin J.L."/>
            <person name="Lee Y.-H."/>
            <person name="Lindquist E."/>
            <person name="Lilly W."/>
            <person name="Lucas S."/>
            <person name="Morin E."/>
            <person name="Murat C."/>
            <person name="Oguiza J.A."/>
            <person name="Park J."/>
            <person name="Pisabarro A.G."/>
            <person name="Riley R."/>
            <person name="Rosling A."/>
            <person name="Salamov A."/>
            <person name="Schmidt O."/>
            <person name="Schmutz J."/>
            <person name="Skrede I."/>
            <person name="Stenlid J."/>
            <person name="Wiebenga A."/>
            <person name="Xie X."/>
            <person name="Kues U."/>
            <person name="Hibbett D.S."/>
            <person name="Hoffmeister D."/>
            <person name="Hogberg N."/>
            <person name="Martin F."/>
            <person name="Grigoriev I.V."/>
            <person name="Watkinson S.C."/>
        </authorList>
    </citation>
    <scope>NUCLEOTIDE SEQUENCE</scope>
    <source>
        <strain evidence="3">S7.9</strain>
    </source>
</reference>